<dbReference type="AlphaFoldDB" id="A0A2M7XCD1"/>
<evidence type="ECO:0000313" key="2">
    <source>
        <dbReference type="EMBL" id="PJA45535.1"/>
    </source>
</evidence>
<proteinExistence type="predicted"/>
<dbReference type="GO" id="GO:0005524">
    <property type="term" value="F:ATP binding"/>
    <property type="evidence" value="ECO:0007669"/>
    <property type="project" value="InterPro"/>
</dbReference>
<dbReference type="InterPro" id="IPR000719">
    <property type="entry name" value="Prot_kinase_dom"/>
</dbReference>
<comment type="caution">
    <text evidence="2">The sequence shown here is derived from an EMBL/GenBank/DDBJ whole genome shotgun (WGS) entry which is preliminary data.</text>
</comment>
<feature type="domain" description="Protein kinase" evidence="1">
    <location>
        <begin position="252"/>
        <end position="521"/>
    </location>
</feature>
<dbReference type="Gene3D" id="1.10.510.10">
    <property type="entry name" value="Transferase(Phosphotransferase) domain 1"/>
    <property type="match status" value="1"/>
</dbReference>
<dbReference type="GO" id="GO:0004672">
    <property type="term" value="F:protein kinase activity"/>
    <property type="evidence" value="ECO:0007669"/>
    <property type="project" value="InterPro"/>
</dbReference>
<dbReference type="Proteomes" id="UP000229385">
    <property type="component" value="Unassembled WGS sequence"/>
</dbReference>
<dbReference type="SUPFAM" id="SSF56112">
    <property type="entry name" value="Protein kinase-like (PK-like)"/>
    <property type="match status" value="1"/>
</dbReference>
<evidence type="ECO:0000313" key="3">
    <source>
        <dbReference type="Proteomes" id="UP000229385"/>
    </source>
</evidence>
<accession>A0A2M7XCD1</accession>
<gene>
    <name evidence="2" type="ORF">CO174_02400</name>
</gene>
<sequence>MSDSLTDASSLSIPDRLLHALVLGATRTLERPEEDTRLLLGALVGPEPTFADVGLIEVDDVERKAEQAEITGLPASRVTRLVQLLKAFGPRTLVCDSCGELGLKVNGHLYTFEVEEACPFCRRGCFEPILMTLRRLNWVTGELVDASLSEDTKSRPGFFIPLTDETIIRWCRGTVHPVLLEAREQTGVPLYGVLALMNQDAFDQPEVAEFFLQHPDLFMTPVLTGVASTLTEMILLFERADRLLDAHEVTNLPERRFLTDGTRRSGYIRRLVGDLTLFIACEIVRDPVKVVSLGRMDEAGETQHLLLVEGVGTDQEWVAAEQALVEQLRASSDDDYHLRRIPEPLKGAQGVFRIGSGFTWTLEEAVEQYASRSHALPLPVVGWVFSDLFQALIFAHKAKLVHASVRPEHILLDPKHSAVILIGWGAGGQIGSNGDLRTILDRQMACRVALYAMGADASSGQGGYMSFDGRDVREVYQLFFNHAGYEESHPVHQDDFELFQAFQRLMRTLAPGYRSTPLKMP</sequence>
<dbReference type="PROSITE" id="PS50011">
    <property type="entry name" value="PROTEIN_KINASE_DOM"/>
    <property type="match status" value="1"/>
</dbReference>
<evidence type="ECO:0000259" key="1">
    <source>
        <dbReference type="PROSITE" id="PS50011"/>
    </source>
</evidence>
<name>A0A2M7XCD1_9BACT</name>
<reference evidence="3" key="1">
    <citation type="submission" date="2017-09" db="EMBL/GenBank/DDBJ databases">
        <title>Depth-based differentiation of microbial function through sediment-hosted aquifers and enrichment of novel symbionts in the deep terrestrial subsurface.</title>
        <authorList>
            <person name="Probst A.J."/>
            <person name="Ladd B."/>
            <person name="Jarett J.K."/>
            <person name="Geller-Mcgrath D.E."/>
            <person name="Sieber C.M.K."/>
            <person name="Emerson J.B."/>
            <person name="Anantharaman K."/>
            <person name="Thomas B.C."/>
            <person name="Malmstrom R."/>
            <person name="Stieglmeier M."/>
            <person name="Klingl A."/>
            <person name="Woyke T."/>
            <person name="Ryan C.M."/>
            <person name="Banfield J.F."/>
        </authorList>
    </citation>
    <scope>NUCLEOTIDE SEQUENCE [LARGE SCALE GENOMIC DNA]</scope>
</reference>
<organism evidence="2 3">
    <name type="scientific">Candidatus Uhrbacteria bacterium CG_4_9_14_3_um_filter_50_9</name>
    <dbReference type="NCBI Taxonomy" id="1975035"/>
    <lineage>
        <taxon>Bacteria</taxon>
        <taxon>Candidatus Uhriibacteriota</taxon>
    </lineage>
</organism>
<dbReference type="InterPro" id="IPR011009">
    <property type="entry name" value="Kinase-like_dom_sf"/>
</dbReference>
<protein>
    <recommendedName>
        <fullName evidence="1">Protein kinase domain-containing protein</fullName>
    </recommendedName>
</protein>
<dbReference type="EMBL" id="PFWU01000030">
    <property type="protein sequence ID" value="PJA45535.1"/>
    <property type="molecule type" value="Genomic_DNA"/>
</dbReference>